<dbReference type="AlphaFoldDB" id="A0A5B7GZM1"/>
<protein>
    <submittedName>
        <fullName evidence="2">Uncharacterized protein</fullName>
    </submittedName>
</protein>
<proteinExistence type="predicted"/>
<feature type="compositionally biased region" description="Basic and acidic residues" evidence="1">
    <location>
        <begin position="13"/>
        <end position="23"/>
    </location>
</feature>
<name>A0A5B7GZM1_PORTR</name>
<gene>
    <name evidence="2" type="ORF">E2C01_057277</name>
</gene>
<dbReference type="Proteomes" id="UP000324222">
    <property type="component" value="Unassembled WGS sequence"/>
</dbReference>
<evidence type="ECO:0000313" key="3">
    <source>
        <dbReference type="Proteomes" id="UP000324222"/>
    </source>
</evidence>
<reference evidence="2 3" key="1">
    <citation type="submission" date="2019-05" db="EMBL/GenBank/DDBJ databases">
        <title>Another draft genome of Portunus trituberculatus and its Hox gene families provides insights of decapod evolution.</title>
        <authorList>
            <person name="Jeong J.-H."/>
            <person name="Song I."/>
            <person name="Kim S."/>
            <person name="Choi T."/>
            <person name="Kim D."/>
            <person name="Ryu S."/>
            <person name="Kim W."/>
        </authorList>
    </citation>
    <scope>NUCLEOTIDE SEQUENCE [LARGE SCALE GENOMIC DNA]</scope>
    <source>
        <tissue evidence="2">Muscle</tissue>
    </source>
</reference>
<evidence type="ECO:0000313" key="2">
    <source>
        <dbReference type="EMBL" id="MPC63183.1"/>
    </source>
</evidence>
<keyword evidence="3" id="KW-1185">Reference proteome</keyword>
<evidence type="ECO:0000256" key="1">
    <source>
        <dbReference type="SAM" id="MobiDB-lite"/>
    </source>
</evidence>
<sequence>MKDNYSNACRTVNRKDLGKEGRRLSGGGKQGHSYAYIPRKPQQERSLFPNDAAKVRWSHVVN</sequence>
<comment type="caution">
    <text evidence="2">The sequence shown here is derived from an EMBL/GenBank/DDBJ whole genome shotgun (WGS) entry which is preliminary data.</text>
</comment>
<accession>A0A5B7GZM1</accession>
<dbReference type="EMBL" id="VSRR010020505">
    <property type="protein sequence ID" value="MPC63183.1"/>
    <property type="molecule type" value="Genomic_DNA"/>
</dbReference>
<organism evidence="2 3">
    <name type="scientific">Portunus trituberculatus</name>
    <name type="common">Swimming crab</name>
    <name type="synonym">Neptunus trituberculatus</name>
    <dbReference type="NCBI Taxonomy" id="210409"/>
    <lineage>
        <taxon>Eukaryota</taxon>
        <taxon>Metazoa</taxon>
        <taxon>Ecdysozoa</taxon>
        <taxon>Arthropoda</taxon>
        <taxon>Crustacea</taxon>
        <taxon>Multicrustacea</taxon>
        <taxon>Malacostraca</taxon>
        <taxon>Eumalacostraca</taxon>
        <taxon>Eucarida</taxon>
        <taxon>Decapoda</taxon>
        <taxon>Pleocyemata</taxon>
        <taxon>Brachyura</taxon>
        <taxon>Eubrachyura</taxon>
        <taxon>Portunoidea</taxon>
        <taxon>Portunidae</taxon>
        <taxon>Portuninae</taxon>
        <taxon>Portunus</taxon>
    </lineage>
</organism>
<feature type="region of interest" description="Disordered" evidence="1">
    <location>
        <begin position="13"/>
        <end position="35"/>
    </location>
</feature>